<dbReference type="RefSeq" id="WP_106660216.1">
    <property type="nucleotide sequence ID" value="NZ_PJEO01000048.1"/>
</dbReference>
<feature type="transmembrane region" description="Helical" evidence="1">
    <location>
        <begin position="12"/>
        <end position="30"/>
    </location>
</feature>
<accession>A0A2N3HHX3</accession>
<keyword evidence="3" id="KW-1185">Reference proteome</keyword>
<keyword evidence="1" id="KW-0472">Membrane</keyword>
<reference evidence="2 3" key="1">
    <citation type="submission" date="2017-12" db="EMBL/GenBank/DDBJ databases">
        <title>Confluentibacter flavum sp. nov., isolated from the saline lake.</title>
        <authorList>
            <person name="Yu L."/>
        </authorList>
    </citation>
    <scope>NUCLEOTIDE SEQUENCE [LARGE SCALE GENOMIC DNA]</scope>
    <source>
        <strain evidence="2 3">3B</strain>
    </source>
</reference>
<keyword evidence="1" id="KW-0812">Transmembrane</keyword>
<organism evidence="2 3">
    <name type="scientific">Confluentibacter flavum</name>
    <dbReference type="NCBI Taxonomy" id="1909700"/>
    <lineage>
        <taxon>Bacteria</taxon>
        <taxon>Pseudomonadati</taxon>
        <taxon>Bacteroidota</taxon>
        <taxon>Flavobacteriia</taxon>
        <taxon>Flavobacteriales</taxon>
        <taxon>Flavobacteriaceae</taxon>
        <taxon>Confluentibacter</taxon>
    </lineage>
</organism>
<dbReference type="AlphaFoldDB" id="A0A2N3HHX3"/>
<evidence type="ECO:0000313" key="3">
    <source>
        <dbReference type="Proteomes" id="UP000233435"/>
    </source>
</evidence>
<evidence type="ECO:0000256" key="1">
    <source>
        <dbReference type="SAM" id="Phobius"/>
    </source>
</evidence>
<comment type="caution">
    <text evidence="2">The sequence shown here is derived from an EMBL/GenBank/DDBJ whole genome shotgun (WGS) entry which is preliminary data.</text>
</comment>
<protein>
    <submittedName>
        <fullName evidence="2">Uncharacterized protein</fullName>
    </submittedName>
</protein>
<dbReference type="Proteomes" id="UP000233435">
    <property type="component" value="Unassembled WGS sequence"/>
</dbReference>
<evidence type="ECO:0000313" key="2">
    <source>
        <dbReference type="EMBL" id="PKQ44577.1"/>
    </source>
</evidence>
<feature type="transmembrane region" description="Helical" evidence="1">
    <location>
        <begin position="42"/>
        <end position="59"/>
    </location>
</feature>
<gene>
    <name evidence="2" type="ORF">CSW08_12505</name>
</gene>
<keyword evidence="1" id="KW-1133">Transmembrane helix</keyword>
<sequence>MGKKILAYIFRLLGILSVLSVIGNIMGLHTGKLTGTTNIVKVEYFGALFLAGLLAYVFFKYSNRWLRKKQNNEIDNIGKERS</sequence>
<name>A0A2N3HHX3_9FLAO</name>
<proteinExistence type="predicted"/>
<dbReference type="EMBL" id="PJEO01000048">
    <property type="protein sequence ID" value="PKQ44577.1"/>
    <property type="molecule type" value="Genomic_DNA"/>
</dbReference>